<dbReference type="AlphaFoldDB" id="A0AAN9E3R8"/>
<gene>
    <name evidence="2" type="ORF">RIF29_40573</name>
</gene>
<feature type="region of interest" description="Disordered" evidence="1">
    <location>
        <begin position="1"/>
        <end position="56"/>
    </location>
</feature>
<evidence type="ECO:0000313" key="2">
    <source>
        <dbReference type="EMBL" id="KAK7245724.1"/>
    </source>
</evidence>
<proteinExistence type="predicted"/>
<dbReference type="EMBL" id="JAYWIO010000008">
    <property type="protein sequence ID" value="KAK7245724.1"/>
    <property type="molecule type" value="Genomic_DNA"/>
</dbReference>
<feature type="compositionally biased region" description="Basic and acidic residues" evidence="1">
    <location>
        <begin position="9"/>
        <end position="41"/>
    </location>
</feature>
<comment type="caution">
    <text evidence="2">The sequence shown here is derived from an EMBL/GenBank/DDBJ whole genome shotgun (WGS) entry which is preliminary data.</text>
</comment>
<organism evidence="2 3">
    <name type="scientific">Crotalaria pallida</name>
    <name type="common">Smooth rattlebox</name>
    <name type="synonym">Crotalaria striata</name>
    <dbReference type="NCBI Taxonomy" id="3830"/>
    <lineage>
        <taxon>Eukaryota</taxon>
        <taxon>Viridiplantae</taxon>
        <taxon>Streptophyta</taxon>
        <taxon>Embryophyta</taxon>
        <taxon>Tracheophyta</taxon>
        <taxon>Spermatophyta</taxon>
        <taxon>Magnoliopsida</taxon>
        <taxon>eudicotyledons</taxon>
        <taxon>Gunneridae</taxon>
        <taxon>Pentapetalae</taxon>
        <taxon>rosids</taxon>
        <taxon>fabids</taxon>
        <taxon>Fabales</taxon>
        <taxon>Fabaceae</taxon>
        <taxon>Papilionoideae</taxon>
        <taxon>50 kb inversion clade</taxon>
        <taxon>genistoids sensu lato</taxon>
        <taxon>core genistoids</taxon>
        <taxon>Crotalarieae</taxon>
        <taxon>Crotalaria</taxon>
    </lineage>
</organism>
<evidence type="ECO:0000313" key="3">
    <source>
        <dbReference type="Proteomes" id="UP001372338"/>
    </source>
</evidence>
<sequence>MQYTQYTQKDTKLLPLKTERNHEEARDRINNKGGTEKEEKARRRAPPATVVKAKTRGSEYPEGAAINNGYNTEGELLLIAVRSLHNNTATAGYLAYFEMTVPTCGWGCWLSITASQWKPKEQNKMLCPALVLSSVHAKRLVSKAEREIKCIRHKTKKAKRELATLLTSRGNL</sequence>
<evidence type="ECO:0000256" key="1">
    <source>
        <dbReference type="SAM" id="MobiDB-lite"/>
    </source>
</evidence>
<accession>A0AAN9E3R8</accession>
<reference evidence="2 3" key="1">
    <citation type="submission" date="2024-01" db="EMBL/GenBank/DDBJ databases">
        <title>The genomes of 5 underutilized Papilionoideae crops provide insights into root nodulation and disease resistanc.</title>
        <authorList>
            <person name="Yuan L."/>
        </authorList>
    </citation>
    <scope>NUCLEOTIDE SEQUENCE [LARGE SCALE GENOMIC DNA]</scope>
    <source>
        <strain evidence="2">ZHUSHIDOU_FW_LH</strain>
        <tissue evidence="2">Leaf</tissue>
    </source>
</reference>
<dbReference type="Proteomes" id="UP001372338">
    <property type="component" value="Unassembled WGS sequence"/>
</dbReference>
<keyword evidence="3" id="KW-1185">Reference proteome</keyword>
<name>A0AAN9E3R8_CROPI</name>
<protein>
    <submittedName>
        <fullName evidence="2">Uncharacterized protein</fullName>
    </submittedName>
</protein>